<sequence length="112" mass="11664">MKFKLAITVLSMSFLLAACGGGGDESGQEPAQTAGEGSVDTAEAEELYLQSCASCHGQNFQGGAGPSLENIGGKYDHDQIESIILNGRGNMPKGILQGEDATVVAQWLSEMK</sequence>
<dbReference type="InterPro" id="IPR036909">
    <property type="entry name" value="Cyt_c-like_dom_sf"/>
</dbReference>
<feature type="binding site" description="covalent" evidence="6">
    <location>
        <position position="52"/>
    </location>
    <ligand>
        <name>heme c</name>
        <dbReference type="ChEBI" id="CHEBI:61717"/>
    </ligand>
</feature>
<dbReference type="GO" id="GO:0020037">
    <property type="term" value="F:heme binding"/>
    <property type="evidence" value="ECO:0007669"/>
    <property type="project" value="InterPro"/>
</dbReference>
<dbReference type="RefSeq" id="WP_154307350.1">
    <property type="nucleotide sequence ID" value="NZ_WKKI01000012.1"/>
</dbReference>
<evidence type="ECO:0000256" key="9">
    <source>
        <dbReference type="SAM" id="SignalP"/>
    </source>
</evidence>
<keyword evidence="12" id="KW-1185">Reference proteome</keyword>
<keyword evidence="1" id="KW-0813">Transport</keyword>
<evidence type="ECO:0000256" key="4">
    <source>
        <dbReference type="ARBA" id="ARBA00022982"/>
    </source>
</evidence>
<feature type="region of interest" description="Disordered" evidence="8">
    <location>
        <begin position="21"/>
        <end position="40"/>
    </location>
</feature>
<dbReference type="NCBIfam" id="NF045774">
    <property type="entry name" value="cytochro_C551"/>
    <property type="match status" value="1"/>
</dbReference>
<dbReference type="GO" id="GO:0009055">
    <property type="term" value="F:electron transfer activity"/>
    <property type="evidence" value="ECO:0007669"/>
    <property type="project" value="InterPro"/>
</dbReference>
<keyword evidence="2 6" id="KW-0349">Heme</keyword>
<keyword evidence="9" id="KW-0732">Signal</keyword>
<feature type="signal peptide" evidence="9">
    <location>
        <begin position="1"/>
        <end position="20"/>
    </location>
</feature>
<dbReference type="GO" id="GO:0005506">
    <property type="term" value="F:iron ion binding"/>
    <property type="evidence" value="ECO:0007669"/>
    <property type="project" value="InterPro"/>
</dbReference>
<feature type="binding site" description="covalent" evidence="6">
    <location>
        <position position="55"/>
    </location>
    <ligand>
        <name>heme c</name>
        <dbReference type="ChEBI" id="CHEBI:61717"/>
    </ligand>
</feature>
<comment type="PTM">
    <text evidence="6">Binds 1 heme c group covalently per subunit.</text>
</comment>
<evidence type="ECO:0000259" key="10">
    <source>
        <dbReference type="PROSITE" id="PS51007"/>
    </source>
</evidence>
<dbReference type="EMBL" id="WKKI01000012">
    <property type="protein sequence ID" value="MRX72211.1"/>
    <property type="molecule type" value="Genomic_DNA"/>
</dbReference>
<dbReference type="InterPro" id="IPR009056">
    <property type="entry name" value="Cyt_c-like_dom"/>
</dbReference>
<evidence type="ECO:0000256" key="2">
    <source>
        <dbReference type="ARBA" id="ARBA00022617"/>
    </source>
</evidence>
<dbReference type="InterPro" id="IPR012218">
    <property type="entry name" value="Cyt_c_BACSU-c550-type"/>
</dbReference>
<dbReference type="PANTHER" id="PTHR37823:SF3">
    <property type="entry name" value="CYTOCHROME C-551"/>
    <property type="match status" value="1"/>
</dbReference>
<dbReference type="Proteomes" id="UP000448867">
    <property type="component" value="Unassembled WGS sequence"/>
</dbReference>
<dbReference type="PROSITE" id="PS51007">
    <property type="entry name" value="CYTC"/>
    <property type="match status" value="1"/>
</dbReference>
<dbReference type="AlphaFoldDB" id="A0A7X2IYM5"/>
<feature type="binding site" description="axial binding residue" evidence="7">
    <location>
        <position position="91"/>
    </location>
    <ligand>
        <name>heme c</name>
        <dbReference type="ChEBI" id="CHEBI:61717"/>
    </ligand>
    <ligandPart>
        <name>Fe</name>
        <dbReference type="ChEBI" id="CHEBI:18248"/>
    </ligandPart>
</feature>
<dbReference type="PROSITE" id="PS51257">
    <property type="entry name" value="PROKAR_LIPOPROTEIN"/>
    <property type="match status" value="1"/>
</dbReference>
<organism evidence="11 12">
    <name type="scientific">Metabacillus lacus</name>
    <dbReference type="NCBI Taxonomy" id="1983721"/>
    <lineage>
        <taxon>Bacteria</taxon>
        <taxon>Bacillati</taxon>
        <taxon>Bacillota</taxon>
        <taxon>Bacilli</taxon>
        <taxon>Bacillales</taxon>
        <taxon>Bacillaceae</taxon>
        <taxon>Metabacillus</taxon>
    </lineage>
</organism>
<gene>
    <name evidence="11" type="ORF">GJU40_08610</name>
</gene>
<comment type="caution">
    <text evidence="11">The sequence shown here is derived from an EMBL/GenBank/DDBJ whole genome shotgun (WGS) entry which is preliminary data.</text>
</comment>
<feature type="chain" id="PRO_5038625268" evidence="9">
    <location>
        <begin position="21"/>
        <end position="112"/>
    </location>
</feature>
<evidence type="ECO:0000256" key="1">
    <source>
        <dbReference type="ARBA" id="ARBA00022448"/>
    </source>
</evidence>
<dbReference type="PIRSF" id="PIRSF000025">
    <property type="entry name" value="Cytc_Bsub_c550"/>
    <property type="match status" value="1"/>
</dbReference>
<dbReference type="InterPro" id="IPR051811">
    <property type="entry name" value="Cytochrome_c550/c551-like"/>
</dbReference>
<evidence type="ECO:0000313" key="12">
    <source>
        <dbReference type="Proteomes" id="UP000448867"/>
    </source>
</evidence>
<name>A0A7X2IYM5_9BACI</name>
<proteinExistence type="predicted"/>
<evidence type="ECO:0000256" key="7">
    <source>
        <dbReference type="PIRSR" id="PIRSR000025-2"/>
    </source>
</evidence>
<protein>
    <submittedName>
        <fullName evidence="11">C-type cytochrome</fullName>
    </submittedName>
</protein>
<dbReference type="Pfam" id="PF13442">
    <property type="entry name" value="Cytochrome_CBB3"/>
    <property type="match status" value="1"/>
</dbReference>
<keyword evidence="5 7" id="KW-0408">Iron</keyword>
<accession>A0A7X2IYM5</accession>
<evidence type="ECO:0000256" key="6">
    <source>
        <dbReference type="PIRSR" id="PIRSR000025-1"/>
    </source>
</evidence>
<dbReference type="InterPro" id="IPR054782">
    <property type="entry name" value="Cytochro_C551"/>
</dbReference>
<dbReference type="GO" id="GO:0016020">
    <property type="term" value="C:membrane"/>
    <property type="evidence" value="ECO:0007669"/>
    <property type="project" value="InterPro"/>
</dbReference>
<reference evidence="11 12" key="1">
    <citation type="submission" date="2019-11" db="EMBL/GenBank/DDBJ databases">
        <title>Bacillus lacus genome.</title>
        <authorList>
            <person name="Allen C.J."/>
            <person name="Newman J.D."/>
        </authorList>
    </citation>
    <scope>NUCLEOTIDE SEQUENCE [LARGE SCALE GENOMIC DNA]</scope>
    <source>
        <strain evidence="11 12">KCTC 33946</strain>
    </source>
</reference>
<dbReference type="SUPFAM" id="SSF46626">
    <property type="entry name" value="Cytochrome c"/>
    <property type="match status" value="1"/>
</dbReference>
<feature type="binding site" description="axial binding residue" evidence="7">
    <location>
        <position position="56"/>
    </location>
    <ligand>
        <name>heme c</name>
        <dbReference type="ChEBI" id="CHEBI:61717"/>
    </ligand>
    <ligandPart>
        <name>Fe</name>
        <dbReference type="ChEBI" id="CHEBI:18248"/>
    </ligandPart>
</feature>
<dbReference type="OrthoDB" id="7933886at2"/>
<feature type="domain" description="Cytochrome c" evidence="10">
    <location>
        <begin position="39"/>
        <end position="112"/>
    </location>
</feature>
<evidence type="ECO:0000256" key="5">
    <source>
        <dbReference type="ARBA" id="ARBA00023004"/>
    </source>
</evidence>
<evidence type="ECO:0000256" key="3">
    <source>
        <dbReference type="ARBA" id="ARBA00022723"/>
    </source>
</evidence>
<dbReference type="PANTHER" id="PTHR37823">
    <property type="entry name" value="CYTOCHROME C-553-LIKE"/>
    <property type="match status" value="1"/>
</dbReference>
<keyword evidence="4" id="KW-0249">Electron transport</keyword>
<keyword evidence="3 7" id="KW-0479">Metal-binding</keyword>
<dbReference type="Gene3D" id="1.10.760.10">
    <property type="entry name" value="Cytochrome c-like domain"/>
    <property type="match status" value="1"/>
</dbReference>
<evidence type="ECO:0000313" key="11">
    <source>
        <dbReference type="EMBL" id="MRX72211.1"/>
    </source>
</evidence>
<evidence type="ECO:0000256" key="8">
    <source>
        <dbReference type="SAM" id="MobiDB-lite"/>
    </source>
</evidence>